<keyword evidence="7 13" id="KW-0963">Cytoplasm</keyword>
<keyword evidence="8 13" id="KW-0645">Protease</keyword>
<sequence>MTIPVQKDLYILSPNTPVVSLDCQIAFNNLTEKEKKYAHAIARACAEGFLIVLNQVSPETPAIFAVLHQLFTHESFDTLRTRAAASGWTEDEFTALIIYASGFYANGGNYKSYGDTKFIPNLDKNKLTKFIKESVAFEKNKRLDKVWDAIVDRVYSLEKNCLALGFSDAGVTMYHSKNVTKADAELVDRYFKKKNLESWNTRLIKTTINKDGKTKTHFIIRLAAGESAIISEELFEDVIITVKSGDYGQLLTRVNDALKEAIPTMIKNKKLEMYIKSFKNGHIADHKEASRHWIKDKGPAVESYIGFIENYRDPAGTRSEFEGFVSAVNKETSRKFQALVDNAEAFLARLPWGKDYEKDTFLRPDFTALNMIYFSTSTMFSGINIPNYDDIRQNEGFKNVTNSNIISAVSNQRIEFLSSKDIELFKKYYGNSFEVQVGLHELLGHGSGKLFQVEGEKFNFDKDKVVDLITGKQVTKWYAEGETWSSKFGPIACAYEECRAEAVGYFLSCFPDVLNIFGHEGDAAENIKYVNWLAQLRAGLVSLEVYQPEAKKWGQAHSFARYVLLRVVLAAGQSFIKIEEVTGDDGKPDLKFSLDRSKIDSVGKPAIKAFLNLLQAYKSTGDAVAGTKMFNEWGTVEEEQLRWRDVVVARSQPRRIFVQPNTVVDGDTIKLKTYPTTFEGVIQSFVERHSEESVTELLNFWEADAKNFGY</sequence>
<evidence type="ECO:0000256" key="12">
    <source>
        <dbReference type="ARBA" id="ARBA00023049"/>
    </source>
</evidence>
<evidence type="ECO:0000256" key="10">
    <source>
        <dbReference type="ARBA" id="ARBA00022801"/>
    </source>
</evidence>
<evidence type="ECO:0000256" key="13">
    <source>
        <dbReference type="PIRNR" id="PIRNR007828"/>
    </source>
</evidence>
<dbReference type="GO" id="GO:0008235">
    <property type="term" value="F:metalloexopeptidase activity"/>
    <property type="evidence" value="ECO:0007669"/>
    <property type="project" value="InterPro"/>
</dbReference>
<dbReference type="Pfam" id="PF03571">
    <property type="entry name" value="Peptidase_M49"/>
    <property type="match status" value="1"/>
</dbReference>
<dbReference type="AlphaFoldDB" id="A0A7E4VIE1"/>
<evidence type="ECO:0000313" key="16">
    <source>
        <dbReference type="Proteomes" id="UP000492821"/>
    </source>
</evidence>
<keyword evidence="6 13" id="KW-0031">Aminopeptidase</keyword>
<name>A0A7E4VIE1_PANRE</name>
<dbReference type="InterPro" id="IPR039461">
    <property type="entry name" value="Peptidase_M49"/>
</dbReference>
<evidence type="ECO:0000256" key="8">
    <source>
        <dbReference type="ARBA" id="ARBA00022670"/>
    </source>
</evidence>
<dbReference type="FunFam" id="3.30.540.30:FF:000003">
    <property type="entry name" value="Dipeptidyl peptidase 3"/>
    <property type="match status" value="1"/>
</dbReference>
<dbReference type="WBParaSite" id="Pan_g21526.t1">
    <property type="protein sequence ID" value="Pan_g21526.t1"/>
    <property type="gene ID" value="Pan_g21526"/>
</dbReference>
<evidence type="ECO:0000256" key="7">
    <source>
        <dbReference type="ARBA" id="ARBA00022490"/>
    </source>
</evidence>
<dbReference type="GO" id="GO:0006508">
    <property type="term" value="P:proteolysis"/>
    <property type="evidence" value="ECO:0007669"/>
    <property type="project" value="UniProtKB-KW"/>
</dbReference>
<keyword evidence="10 13" id="KW-0378">Hydrolase</keyword>
<comment type="catalytic activity">
    <reaction evidence="1 13">
        <text>Release of an N-terminal dipeptide from a peptide comprising four or more residues, with broad specificity. Also acts on dipeptidyl 2-naphthylamides.</text>
        <dbReference type="EC" id="3.4.14.4"/>
    </reaction>
</comment>
<evidence type="ECO:0000256" key="4">
    <source>
        <dbReference type="ARBA" id="ARBA00012063"/>
    </source>
</evidence>
<evidence type="ECO:0000256" key="14">
    <source>
        <dbReference type="PIRSR" id="PIRSR007828-1"/>
    </source>
</evidence>
<proteinExistence type="inferred from homology"/>
<keyword evidence="11 13" id="KW-0862">Zinc</keyword>
<keyword evidence="16" id="KW-1185">Reference proteome</keyword>
<accession>A0A7E4VIE1</accession>
<dbReference type="PANTHER" id="PTHR23422">
    <property type="entry name" value="DIPEPTIDYL PEPTIDASE III-RELATED"/>
    <property type="match status" value="1"/>
</dbReference>
<dbReference type="GO" id="GO:0005737">
    <property type="term" value="C:cytoplasm"/>
    <property type="evidence" value="ECO:0007669"/>
    <property type="project" value="UniProtKB-SubCell"/>
</dbReference>
<dbReference type="InterPro" id="IPR005317">
    <property type="entry name" value="Dipeptidyl-peptase3"/>
</dbReference>
<feature type="binding site" evidence="15">
    <location>
        <position position="445"/>
    </location>
    <ligand>
        <name>Zn(2+)</name>
        <dbReference type="ChEBI" id="CHEBI:29105"/>
        <note>catalytic</note>
    </ligand>
</feature>
<evidence type="ECO:0000256" key="1">
    <source>
        <dbReference type="ARBA" id="ARBA00001336"/>
    </source>
</evidence>
<evidence type="ECO:0000256" key="5">
    <source>
        <dbReference type="ARBA" id="ARBA00014713"/>
    </source>
</evidence>
<dbReference type="Gene3D" id="3.30.540.30">
    <property type="match status" value="3"/>
</dbReference>
<evidence type="ECO:0000256" key="2">
    <source>
        <dbReference type="ARBA" id="ARBA00004496"/>
    </source>
</evidence>
<protein>
    <recommendedName>
        <fullName evidence="5 13">Dipeptidyl peptidase 3</fullName>
        <ecNumber evidence="4 13">3.4.14.4</ecNumber>
    </recommendedName>
    <alternativeName>
        <fullName evidence="13">Dipeptidyl aminopeptidase III</fullName>
    </alternativeName>
    <alternativeName>
        <fullName evidence="13">Dipeptidyl peptidase III</fullName>
    </alternativeName>
</protein>
<dbReference type="EC" id="3.4.14.4" evidence="4 13"/>
<dbReference type="FunFam" id="3.30.540.30:FF:000001">
    <property type="entry name" value="Dipeptidyl peptidase 3"/>
    <property type="match status" value="1"/>
</dbReference>
<reference evidence="16" key="1">
    <citation type="journal article" date="2013" name="Genetics">
        <title>The draft genome and transcriptome of Panagrellus redivivus are shaped by the harsh demands of a free-living lifestyle.</title>
        <authorList>
            <person name="Srinivasan J."/>
            <person name="Dillman A.R."/>
            <person name="Macchietto M.G."/>
            <person name="Heikkinen L."/>
            <person name="Lakso M."/>
            <person name="Fracchia K.M."/>
            <person name="Antoshechkin I."/>
            <person name="Mortazavi A."/>
            <person name="Wong G."/>
            <person name="Sternberg P.W."/>
        </authorList>
    </citation>
    <scope>NUCLEOTIDE SEQUENCE [LARGE SCALE GENOMIC DNA]</scope>
    <source>
        <strain evidence="16">MT8872</strain>
    </source>
</reference>
<keyword evidence="12 13" id="KW-0482">Metalloprotease</keyword>
<evidence type="ECO:0000256" key="9">
    <source>
        <dbReference type="ARBA" id="ARBA00022723"/>
    </source>
</evidence>
<dbReference type="Proteomes" id="UP000492821">
    <property type="component" value="Unassembled WGS sequence"/>
</dbReference>
<comment type="cofactor">
    <cofactor evidence="13 15">
        <name>Zn(2+)</name>
        <dbReference type="ChEBI" id="CHEBI:29105"/>
    </cofactor>
    <text evidence="13 15">Binds 1 zinc ion per subunit.</text>
</comment>
<feature type="binding site" evidence="15">
    <location>
        <position position="440"/>
    </location>
    <ligand>
        <name>Zn(2+)</name>
        <dbReference type="ChEBI" id="CHEBI:29105"/>
        <note>catalytic</note>
    </ligand>
</feature>
<reference evidence="17" key="2">
    <citation type="submission" date="2020-10" db="UniProtKB">
        <authorList>
            <consortium name="WormBaseParasite"/>
        </authorList>
    </citation>
    <scope>IDENTIFICATION</scope>
</reference>
<dbReference type="GO" id="GO:0008239">
    <property type="term" value="F:dipeptidyl-peptidase activity"/>
    <property type="evidence" value="ECO:0007669"/>
    <property type="project" value="UniProtKB-UniRule"/>
</dbReference>
<evidence type="ECO:0000313" key="17">
    <source>
        <dbReference type="WBParaSite" id="Pan_g21526.t1"/>
    </source>
</evidence>
<dbReference type="PIRSF" id="PIRSF007828">
    <property type="entry name" value="Dipeptidyl-peptidase_III"/>
    <property type="match status" value="1"/>
</dbReference>
<dbReference type="PANTHER" id="PTHR23422:SF11">
    <property type="entry name" value="DIPEPTIDYL PEPTIDASE 3"/>
    <property type="match status" value="1"/>
</dbReference>
<feature type="binding site" evidence="15">
    <location>
        <position position="497"/>
    </location>
    <ligand>
        <name>Zn(2+)</name>
        <dbReference type="ChEBI" id="CHEBI:29105"/>
        <note>catalytic</note>
    </ligand>
</feature>
<keyword evidence="9 13" id="KW-0479">Metal-binding</keyword>
<feature type="active site" evidence="14">
    <location>
        <position position="441"/>
    </location>
</feature>
<organism evidence="16 17">
    <name type="scientific">Panagrellus redivivus</name>
    <name type="common">Microworm</name>
    <dbReference type="NCBI Taxonomy" id="6233"/>
    <lineage>
        <taxon>Eukaryota</taxon>
        <taxon>Metazoa</taxon>
        <taxon>Ecdysozoa</taxon>
        <taxon>Nematoda</taxon>
        <taxon>Chromadorea</taxon>
        <taxon>Rhabditida</taxon>
        <taxon>Tylenchina</taxon>
        <taxon>Panagrolaimomorpha</taxon>
        <taxon>Panagrolaimoidea</taxon>
        <taxon>Panagrolaimidae</taxon>
        <taxon>Panagrellus</taxon>
    </lineage>
</organism>
<comment type="similarity">
    <text evidence="3 13">Belongs to the peptidase M49 family.</text>
</comment>
<dbReference type="GO" id="GO:0046872">
    <property type="term" value="F:metal ion binding"/>
    <property type="evidence" value="ECO:0007669"/>
    <property type="project" value="UniProtKB-KW"/>
</dbReference>
<evidence type="ECO:0000256" key="3">
    <source>
        <dbReference type="ARBA" id="ARBA00010200"/>
    </source>
</evidence>
<dbReference type="GO" id="GO:0004177">
    <property type="term" value="F:aminopeptidase activity"/>
    <property type="evidence" value="ECO:0007669"/>
    <property type="project" value="UniProtKB-KW"/>
</dbReference>
<comment type="subcellular location">
    <subcellularLocation>
        <location evidence="2">Cytoplasm</location>
    </subcellularLocation>
</comment>
<evidence type="ECO:0000256" key="11">
    <source>
        <dbReference type="ARBA" id="ARBA00022833"/>
    </source>
</evidence>
<evidence type="ECO:0000256" key="15">
    <source>
        <dbReference type="PIRSR" id="PIRSR007828-2"/>
    </source>
</evidence>
<evidence type="ECO:0000256" key="6">
    <source>
        <dbReference type="ARBA" id="ARBA00022438"/>
    </source>
</evidence>